<dbReference type="PANTHER" id="PTHR10039">
    <property type="entry name" value="AMELOGENIN"/>
    <property type="match status" value="1"/>
</dbReference>
<dbReference type="InterPro" id="IPR027417">
    <property type="entry name" value="P-loop_NTPase"/>
</dbReference>
<dbReference type="SUPFAM" id="SSF48452">
    <property type="entry name" value="TPR-like"/>
    <property type="match status" value="3"/>
</dbReference>
<dbReference type="InterPro" id="IPR019734">
    <property type="entry name" value="TPR_rpt"/>
</dbReference>
<dbReference type="InterPro" id="IPR011990">
    <property type="entry name" value="TPR-like_helical_dom_sf"/>
</dbReference>
<proteinExistence type="predicted"/>
<keyword evidence="4" id="KW-1185">Reference proteome</keyword>
<dbReference type="Gene3D" id="1.25.40.10">
    <property type="entry name" value="Tetratricopeptide repeat domain"/>
    <property type="match status" value="2"/>
</dbReference>
<dbReference type="Gene3D" id="3.40.50.300">
    <property type="entry name" value="P-loop containing nucleotide triphosphate hydrolases"/>
    <property type="match status" value="1"/>
</dbReference>
<evidence type="ECO:0000313" key="3">
    <source>
        <dbReference type="EMBL" id="TFK17480.1"/>
    </source>
</evidence>
<dbReference type="OrthoDB" id="3038309at2759"/>
<sequence length="1121" mass="124950">MDKVTAKIKGWMRLGDRGDALESQTGQAGNFRTEVFSQARDFKLQDVHMSVAGRDFYHSQNIQHIYQTANNITVNINEALRRLPNPVGSSWEPSQACLPGTRVLHLEEISSWIHGPSSSAEAFIVASSAGSGKTAIANTVCQEAHKDGHLVASFFFKQTKGQSTSRHMMAAIIHGLCAINDQVRCHVGEALFKDITLSSAPIDRQFEEIILPACKYLPHNRPFVVTIDGLDEARDPLLLNLIRDCISLIPLPFRFLFTTRPEKSIMQHLANKPHIRYSSYSLVGGDNRPDLRHYIESRLSATDYGVKIPLKLLEDFVVKTEGLFLWAATVLNHLDQSFEPFEELRSIVYTSSHHWGEDVDGTRKLDDLYSTILSKQKWTDTAFVAAYRRVMGSIVTLREPLSSHGLALLYEPDGLALSMIENLCKSLQPLLQNYDPKDPQKPIHLLHLSVREFLTKRAPLPYRLETAENHTKLSLLSLLLIKNNITRHTMPFLGYTEGQWDIHSIPNIPTIAKDAIPEPIWYALRFVVDHTLEVGPGNTEASHLTLLRDVMFCNPRPLLEATAAIGSVVDLPRARKWLESAGPNTLDESSLRSLAKALSDIASCLEDGKHGGEGLPAAQEAVSVLGQIASSDPDPSIQRDLALSLRVASKSLVARQRYPDALRCIEDAVTLTRQSAPMNLAAFRLPLVQFLRWQGKVLITLERPDDAVRVCGEALRMCRDISTENTVIPKVELAYTLFAQAWNLSECQRHSEGVELLAEAVATFRGLVLEDAPAFLEHLTNALYNHASYLTDMDRHEEALGPIEEALSVYRELAENIPGEFDGVLAATLHQRAITLGQLERYSDVSVPILEAIAIRERLYAKDPTSDDVARQLADSYHECALNLSYIGAGEECLYYSQQAVRLWREIASLSKNPDAYHSELSSSLLTLGSGLASCERYDDAILVTGESISMRRQLALRNPKEIEPLLALSLFNHSWYLSQVGQDQKAIEPAQEAAEIQYRLAVLDPATHNGDLALSLHHLAQCLHSLGRFDDAIAAMSQAIRIRRAQVVDDSSAFDVAYRLADSLQLYALYMEERGQEELSTGSLRQEALMLLRGLVEADPKFEEVLSDFIKSYPSIAVIM</sequence>
<dbReference type="Pfam" id="PF24883">
    <property type="entry name" value="NPHP3_N"/>
    <property type="match status" value="1"/>
</dbReference>
<evidence type="ECO:0000259" key="2">
    <source>
        <dbReference type="Pfam" id="PF24883"/>
    </source>
</evidence>
<accession>A0A5C3KBU9</accession>
<dbReference type="InterPro" id="IPR056884">
    <property type="entry name" value="NPHP3-like_N"/>
</dbReference>
<evidence type="ECO:0000313" key="4">
    <source>
        <dbReference type="Proteomes" id="UP000307440"/>
    </source>
</evidence>
<dbReference type="Proteomes" id="UP000307440">
    <property type="component" value="Unassembled WGS sequence"/>
</dbReference>
<feature type="domain" description="Nephrocystin 3-like N-terminal" evidence="2">
    <location>
        <begin position="103"/>
        <end position="260"/>
    </location>
</feature>
<organism evidence="3 4">
    <name type="scientific">Coprinopsis marcescibilis</name>
    <name type="common">Agaric fungus</name>
    <name type="synonym">Psathyrella marcescibilis</name>
    <dbReference type="NCBI Taxonomy" id="230819"/>
    <lineage>
        <taxon>Eukaryota</taxon>
        <taxon>Fungi</taxon>
        <taxon>Dikarya</taxon>
        <taxon>Basidiomycota</taxon>
        <taxon>Agaricomycotina</taxon>
        <taxon>Agaricomycetes</taxon>
        <taxon>Agaricomycetidae</taxon>
        <taxon>Agaricales</taxon>
        <taxon>Agaricineae</taxon>
        <taxon>Psathyrellaceae</taxon>
        <taxon>Coprinopsis</taxon>
    </lineage>
</organism>
<dbReference type="EMBL" id="ML210504">
    <property type="protein sequence ID" value="TFK17480.1"/>
    <property type="molecule type" value="Genomic_DNA"/>
</dbReference>
<gene>
    <name evidence="3" type="ORF">FA15DRAFT_676044</name>
</gene>
<protein>
    <submittedName>
        <fullName evidence="3">TPR-like protein</fullName>
    </submittedName>
</protein>
<dbReference type="AlphaFoldDB" id="A0A5C3KBU9"/>
<dbReference type="SMART" id="SM00028">
    <property type="entry name" value="TPR"/>
    <property type="match status" value="5"/>
</dbReference>
<evidence type="ECO:0000256" key="1">
    <source>
        <dbReference type="ARBA" id="ARBA00022737"/>
    </source>
</evidence>
<keyword evidence="1" id="KW-0677">Repeat</keyword>
<dbReference type="Pfam" id="PF13181">
    <property type="entry name" value="TPR_8"/>
    <property type="match status" value="1"/>
</dbReference>
<name>A0A5C3KBU9_COPMA</name>
<dbReference type="SUPFAM" id="SSF52540">
    <property type="entry name" value="P-loop containing nucleoside triphosphate hydrolases"/>
    <property type="match status" value="1"/>
</dbReference>
<reference evidence="3 4" key="1">
    <citation type="journal article" date="2019" name="Nat. Ecol. Evol.">
        <title>Megaphylogeny resolves global patterns of mushroom evolution.</title>
        <authorList>
            <person name="Varga T."/>
            <person name="Krizsan K."/>
            <person name="Foldi C."/>
            <person name="Dima B."/>
            <person name="Sanchez-Garcia M."/>
            <person name="Sanchez-Ramirez S."/>
            <person name="Szollosi G.J."/>
            <person name="Szarkandi J.G."/>
            <person name="Papp V."/>
            <person name="Albert L."/>
            <person name="Andreopoulos W."/>
            <person name="Angelini C."/>
            <person name="Antonin V."/>
            <person name="Barry K.W."/>
            <person name="Bougher N.L."/>
            <person name="Buchanan P."/>
            <person name="Buyck B."/>
            <person name="Bense V."/>
            <person name="Catcheside P."/>
            <person name="Chovatia M."/>
            <person name="Cooper J."/>
            <person name="Damon W."/>
            <person name="Desjardin D."/>
            <person name="Finy P."/>
            <person name="Geml J."/>
            <person name="Haridas S."/>
            <person name="Hughes K."/>
            <person name="Justo A."/>
            <person name="Karasinski D."/>
            <person name="Kautmanova I."/>
            <person name="Kiss B."/>
            <person name="Kocsube S."/>
            <person name="Kotiranta H."/>
            <person name="LaButti K.M."/>
            <person name="Lechner B.E."/>
            <person name="Liimatainen K."/>
            <person name="Lipzen A."/>
            <person name="Lukacs Z."/>
            <person name="Mihaltcheva S."/>
            <person name="Morgado L.N."/>
            <person name="Niskanen T."/>
            <person name="Noordeloos M.E."/>
            <person name="Ohm R.A."/>
            <person name="Ortiz-Santana B."/>
            <person name="Ovrebo C."/>
            <person name="Racz N."/>
            <person name="Riley R."/>
            <person name="Savchenko A."/>
            <person name="Shiryaev A."/>
            <person name="Soop K."/>
            <person name="Spirin V."/>
            <person name="Szebenyi C."/>
            <person name="Tomsovsky M."/>
            <person name="Tulloss R.E."/>
            <person name="Uehling J."/>
            <person name="Grigoriev I.V."/>
            <person name="Vagvolgyi C."/>
            <person name="Papp T."/>
            <person name="Martin F.M."/>
            <person name="Miettinen O."/>
            <person name="Hibbett D.S."/>
            <person name="Nagy L.G."/>
        </authorList>
    </citation>
    <scope>NUCLEOTIDE SEQUENCE [LARGE SCALE GENOMIC DNA]</scope>
    <source>
        <strain evidence="3 4">CBS 121175</strain>
    </source>
</reference>